<dbReference type="EMBL" id="QOIP01000010">
    <property type="protein sequence ID" value="RLU17863.1"/>
    <property type="molecule type" value="Genomic_DNA"/>
</dbReference>
<feature type="region of interest" description="Disordered" evidence="1">
    <location>
        <begin position="22"/>
        <end position="43"/>
    </location>
</feature>
<dbReference type="AlphaFoldDB" id="A0A3L8DCK9"/>
<evidence type="ECO:0000256" key="1">
    <source>
        <dbReference type="SAM" id="MobiDB-lite"/>
    </source>
</evidence>
<sequence>MLFLKMSKNVILEMTTDSAGSRSIIPSSSELNQSPDLAEMSRTEAVRQDVRRLKSVTLGRMGKMFKTRMSVMERSSLDLDTDVTSVDDNDEKALKKEKTNSLGRILKLVDKDGSPKKLFTRPQAGSLSRILRRHSHNENNEVIDKSADSVRGIFFRLLNQLRGK</sequence>
<dbReference type="Proteomes" id="UP000279307">
    <property type="component" value="Chromosome 10"/>
</dbReference>
<protein>
    <submittedName>
        <fullName evidence="2">Uncharacterized protein</fullName>
    </submittedName>
</protein>
<comment type="caution">
    <text evidence="2">The sequence shown here is derived from an EMBL/GenBank/DDBJ whole genome shotgun (WGS) entry which is preliminary data.</text>
</comment>
<proteinExistence type="predicted"/>
<reference evidence="2" key="1">
    <citation type="journal article" date="2018" name="Genome Res.">
        <title>The genomic architecture and molecular evolution of ant odorant receptors.</title>
        <authorList>
            <person name="McKenzie S.K."/>
            <person name="Kronauer D.J.C."/>
        </authorList>
    </citation>
    <scope>NUCLEOTIDE SEQUENCE [LARGE SCALE GENOMIC DNA]</scope>
    <source>
        <strain evidence="2">Clonal line C1</strain>
    </source>
</reference>
<organism evidence="2">
    <name type="scientific">Ooceraea biroi</name>
    <name type="common">Clonal raider ant</name>
    <name type="synonym">Cerapachys biroi</name>
    <dbReference type="NCBI Taxonomy" id="2015173"/>
    <lineage>
        <taxon>Eukaryota</taxon>
        <taxon>Metazoa</taxon>
        <taxon>Ecdysozoa</taxon>
        <taxon>Arthropoda</taxon>
        <taxon>Hexapoda</taxon>
        <taxon>Insecta</taxon>
        <taxon>Pterygota</taxon>
        <taxon>Neoptera</taxon>
        <taxon>Endopterygota</taxon>
        <taxon>Hymenoptera</taxon>
        <taxon>Apocrita</taxon>
        <taxon>Aculeata</taxon>
        <taxon>Formicoidea</taxon>
        <taxon>Formicidae</taxon>
        <taxon>Dorylinae</taxon>
        <taxon>Ooceraea</taxon>
    </lineage>
</organism>
<dbReference type="OrthoDB" id="7698869at2759"/>
<evidence type="ECO:0000313" key="2">
    <source>
        <dbReference type="EMBL" id="RLU17863.1"/>
    </source>
</evidence>
<reference evidence="2" key="2">
    <citation type="submission" date="2018-07" db="EMBL/GenBank/DDBJ databases">
        <authorList>
            <person name="Mckenzie S.K."/>
            <person name="Kronauer D.J.C."/>
        </authorList>
    </citation>
    <scope>NUCLEOTIDE SEQUENCE</scope>
    <source>
        <strain evidence="2">Clonal line C1</strain>
    </source>
</reference>
<accession>A0A3L8DCK9</accession>
<name>A0A3L8DCK9_OOCBI</name>
<gene>
    <name evidence="2" type="ORF">DMN91_010102</name>
</gene>